<proteinExistence type="predicted"/>
<protein>
    <submittedName>
        <fullName evidence="2">Uncharacterized protein</fullName>
    </submittedName>
</protein>
<feature type="region of interest" description="Disordered" evidence="1">
    <location>
        <begin position="25"/>
        <end position="49"/>
    </location>
</feature>
<evidence type="ECO:0000256" key="1">
    <source>
        <dbReference type="SAM" id="MobiDB-lite"/>
    </source>
</evidence>
<feature type="region of interest" description="Disordered" evidence="1">
    <location>
        <begin position="217"/>
        <end position="241"/>
    </location>
</feature>
<gene>
    <name evidence="2" type="ORF">F2Q70_00037343</name>
</gene>
<accession>A0A8S9JT98</accession>
<comment type="caution">
    <text evidence="2">The sequence shown here is derived from an EMBL/GenBank/DDBJ whole genome shotgun (WGS) entry which is preliminary data.</text>
</comment>
<dbReference type="EMBL" id="QGKY02000246">
    <property type="protein sequence ID" value="KAF2584928.1"/>
    <property type="molecule type" value="Genomic_DNA"/>
</dbReference>
<name>A0A8S9JT98_BRACR</name>
<organism evidence="2">
    <name type="scientific">Brassica cretica</name>
    <name type="common">Mustard</name>
    <dbReference type="NCBI Taxonomy" id="69181"/>
    <lineage>
        <taxon>Eukaryota</taxon>
        <taxon>Viridiplantae</taxon>
        <taxon>Streptophyta</taxon>
        <taxon>Embryophyta</taxon>
        <taxon>Tracheophyta</taxon>
        <taxon>Spermatophyta</taxon>
        <taxon>Magnoliopsida</taxon>
        <taxon>eudicotyledons</taxon>
        <taxon>Gunneridae</taxon>
        <taxon>Pentapetalae</taxon>
        <taxon>rosids</taxon>
        <taxon>malvids</taxon>
        <taxon>Brassicales</taxon>
        <taxon>Brassicaceae</taxon>
        <taxon>Brassiceae</taxon>
        <taxon>Brassica</taxon>
    </lineage>
</organism>
<reference evidence="2" key="1">
    <citation type="submission" date="2019-12" db="EMBL/GenBank/DDBJ databases">
        <title>Genome sequencing and annotation of Brassica cretica.</title>
        <authorList>
            <person name="Studholme D.J."/>
            <person name="Sarris P.F."/>
        </authorList>
    </citation>
    <scope>NUCLEOTIDE SEQUENCE</scope>
    <source>
        <strain evidence="2">PFS-102/07</strain>
        <tissue evidence="2">Leaf</tissue>
    </source>
</reference>
<sequence>MPPPPARKEIILVLRAPSVVPVAQPKGLKRKFTKGGDEESSQQGDSSIASGLRRKLIDGMISECGSEASRLAGELLELQGRWSETEAMLTAVKDSHSVKVPKLEVAIGELERDLWKTASSLLKEKKARKAKSSEISAFLGSLECIRNRDLALATIEGGMAVVQSFQSETPPTLEAEEARLSGCKGDLAVVDGDFDLILADLKSACFLPTCSEGPEGKDLVLGEGGGDAAPGLDEATGEEGV</sequence>
<dbReference type="AlphaFoldDB" id="A0A8S9JT98"/>
<evidence type="ECO:0000313" key="2">
    <source>
        <dbReference type="EMBL" id="KAF2584928.1"/>
    </source>
</evidence>